<reference evidence="1 2" key="2">
    <citation type="submission" date="2020-07" db="EMBL/GenBank/DDBJ databases">
        <title>Genome assembly of wild tea tree DASZ reveals pedigree and selection history of tea varieties.</title>
        <authorList>
            <person name="Zhang W."/>
        </authorList>
    </citation>
    <scope>NUCLEOTIDE SEQUENCE [LARGE SCALE GENOMIC DNA]</scope>
    <source>
        <strain evidence="2">cv. G240</strain>
        <tissue evidence="1">Leaf</tissue>
    </source>
</reference>
<comment type="caution">
    <text evidence="1">The sequence shown here is derived from an EMBL/GenBank/DDBJ whole genome shotgun (WGS) entry which is preliminary data.</text>
</comment>
<dbReference type="InterPro" id="IPR011659">
    <property type="entry name" value="WD40"/>
</dbReference>
<accession>A0A7J7GD77</accession>
<evidence type="ECO:0000313" key="2">
    <source>
        <dbReference type="Proteomes" id="UP000593564"/>
    </source>
</evidence>
<dbReference type="SUPFAM" id="SSF69304">
    <property type="entry name" value="Tricorn protease N-terminal domain"/>
    <property type="match status" value="1"/>
</dbReference>
<dbReference type="Gene3D" id="2.120.10.30">
    <property type="entry name" value="TolB, C-terminal domain"/>
    <property type="match status" value="4"/>
</dbReference>
<protein>
    <recommendedName>
        <fullName evidence="3">Dipeptidylpeptidase IV N-terminal domain-containing protein</fullName>
    </recommendedName>
</protein>
<dbReference type="PANTHER" id="PTHR32161:SF9">
    <property type="entry name" value="TOLB PROTEIN-LIKE PROTEIN"/>
    <property type="match status" value="1"/>
</dbReference>
<evidence type="ECO:0008006" key="3">
    <source>
        <dbReference type="Google" id="ProtNLM"/>
    </source>
</evidence>
<gene>
    <name evidence="1" type="ORF">HYC85_024752</name>
</gene>
<keyword evidence="2" id="KW-1185">Reference proteome</keyword>
<dbReference type="PANTHER" id="PTHR32161">
    <property type="entry name" value="DPP6 N-TERMINAL DOMAIN-LIKE PROTEIN"/>
    <property type="match status" value="1"/>
</dbReference>
<dbReference type="Proteomes" id="UP000593564">
    <property type="component" value="Unassembled WGS sequence"/>
</dbReference>
<sequence>MELKGTIVFTTLGRPHYGFDIFSLKIPSNLNTPFPDCQERRLTDGISVNFNAQFLDNDQTIVYVSERTGSPQIYLTRPGAAKPVQLPSPPESLFHDRPIIKNQTLYFISAHEPPDKPFKSWSALYSTGLRLDDDKKIVRLTPYGSVDYSPAISRSGKFIAVASYGSGPWGGEFHDLHTDIIVFPESDPTNRTVLCRHGGWPTWSGDSTIYFHRQADDGWWSIFRMDLPKDFELTGSISPRRVTPAGLHSFTPAAMHDGQRIAVATRRRGNNFRHIEIFDVVSQKFHPITELLNPNFHHYNPFVSPEFGFLGYHRFRGESSASGDSIIPHLGYVTSPIKGLRMFRLNGCFPSFSPNGDLIAFNQDFDSNSGLKIVKSDGSKRWSLIKERTSFYSCWSPTERNVIFTSLGPIFDSVKASVQVARTSFESANFLEDDREDVPVDIKVLTREDTGNNAFPSCSPDGKFLVFRSGRSGHKNLYIVDAVNGELNSDGIRQLTEGPWIDTMPSWSPDGQLIAFSSNRHNPDNVNAFSVYVVRPDGTDLRRIHVAGPEGSGDVDTARINHVCFSANGEWLLMTANLGGVTAEPVSVPNQYQPYGDLYVVRLDGSGLQRLTCNWYENGTPAWHQRDELLDMGRLGLGCEVGDKLQGQFDEPLWIRCSFGFVEELC</sequence>
<proteinExistence type="predicted"/>
<name>A0A7J7GD77_CAMSI</name>
<dbReference type="EMBL" id="JACBKZ010000012">
    <property type="protein sequence ID" value="KAF5937246.1"/>
    <property type="molecule type" value="Genomic_DNA"/>
</dbReference>
<dbReference type="Pfam" id="PF07676">
    <property type="entry name" value="PD40"/>
    <property type="match status" value="3"/>
</dbReference>
<dbReference type="AlphaFoldDB" id="A0A7J7GD77"/>
<evidence type="ECO:0000313" key="1">
    <source>
        <dbReference type="EMBL" id="KAF5937246.1"/>
    </source>
</evidence>
<organism evidence="1 2">
    <name type="scientific">Camellia sinensis</name>
    <name type="common">Tea plant</name>
    <name type="synonym">Thea sinensis</name>
    <dbReference type="NCBI Taxonomy" id="4442"/>
    <lineage>
        <taxon>Eukaryota</taxon>
        <taxon>Viridiplantae</taxon>
        <taxon>Streptophyta</taxon>
        <taxon>Embryophyta</taxon>
        <taxon>Tracheophyta</taxon>
        <taxon>Spermatophyta</taxon>
        <taxon>Magnoliopsida</taxon>
        <taxon>eudicotyledons</taxon>
        <taxon>Gunneridae</taxon>
        <taxon>Pentapetalae</taxon>
        <taxon>asterids</taxon>
        <taxon>Ericales</taxon>
        <taxon>Theaceae</taxon>
        <taxon>Camellia</taxon>
    </lineage>
</organism>
<dbReference type="InterPro" id="IPR011042">
    <property type="entry name" value="6-blade_b-propeller_TolB-like"/>
</dbReference>
<dbReference type="SUPFAM" id="SSF82171">
    <property type="entry name" value="DPP6 N-terminal domain-like"/>
    <property type="match status" value="1"/>
</dbReference>
<reference evidence="2" key="1">
    <citation type="journal article" date="2020" name="Nat. Commun.">
        <title>Genome assembly of wild tea tree DASZ reveals pedigree and selection history of tea varieties.</title>
        <authorList>
            <person name="Zhang W."/>
            <person name="Zhang Y."/>
            <person name="Qiu H."/>
            <person name="Guo Y."/>
            <person name="Wan H."/>
            <person name="Zhang X."/>
            <person name="Scossa F."/>
            <person name="Alseekh S."/>
            <person name="Zhang Q."/>
            <person name="Wang P."/>
            <person name="Xu L."/>
            <person name="Schmidt M.H."/>
            <person name="Jia X."/>
            <person name="Li D."/>
            <person name="Zhu A."/>
            <person name="Guo F."/>
            <person name="Chen W."/>
            <person name="Ni D."/>
            <person name="Usadel B."/>
            <person name="Fernie A.R."/>
            <person name="Wen W."/>
        </authorList>
    </citation>
    <scope>NUCLEOTIDE SEQUENCE [LARGE SCALE GENOMIC DNA]</scope>
    <source>
        <strain evidence="2">cv. G240</strain>
    </source>
</reference>